<evidence type="ECO:0000256" key="1">
    <source>
        <dbReference type="ARBA" id="ARBA00004613"/>
    </source>
</evidence>
<sequence length="489" mass="51981">MPAALAAALSATVLSTTVLSTAALPAAAAAAPSPTATPKARASSTGTQAGTTRAAAAPVSVTAAADTYLVTERPDTAYGKEAKITAANWSSPWHSQALLRFAVPATPAGMKIASATLELTFAKVTQQPSSVELRSVASTTWPEATTTYAGRPATGSVIATAKVTAGATSLSFDVPDGRLKPSAAVSFALTDPTASSAAVFHSREQGSAGPRLAITYAAATTAGGTLCGASFQPESGETRQQALAREDAKFGGLDSARVFFSGLPESWPLKVDYGKRPLVVSFKGDADDHVAGKYDATMRKWFADAPRDRDIYWVYYHEPEQEIRDGMFTAAQYRKAWQHLAKLAEEADNPRLHATQVLMQWSLEAGSKRNWRDYYPGDGVLDVLAWDVYNHPDTAAKGIYRTPADILDKVVTANKSVGLPMGVAELGSPLAAGDADGTKRAQWVRAMNAYLAGHGSKWNMWFDLNWPDGDYRLRDQPGIAAWKEFCAAS</sequence>
<feature type="chain" id="PRO_5038853936" description="GH26 domain-containing protein" evidence="8">
    <location>
        <begin position="23"/>
        <end position="489"/>
    </location>
</feature>
<gene>
    <name evidence="10" type="ORF">Sru01_47460</name>
</gene>
<evidence type="ECO:0000313" key="10">
    <source>
        <dbReference type="EMBL" id="GII79764.1"/>
    </source>
</evidence>
<evidence type="ECO:0000256" key="8">
    <source>
        <dbReference type="SAM" id="SignalP"/>
    </source>
</evidence>
<evidence type="ECO:0000313" key="11">
    <source>
        <dbReference type="Proteomes" id="UP000655287"/>
    </source>
</evidence>
<dbReference type="InterPro" id="IPR017853">
    <property type="entry name" value="GH"/>
</dbReference>
<keyword evidence="3 8" id="KW-0732">Signal</keyword>
<dbReference type="GO" id="GO:0004553">
    <property type="term" value="F:hydrolase activity, hydrolyzing O-glycosyl compounds"/>
    <property type="evidence" value="ECO:0007669"/>
    <property type="project" value="InterPro"/>
</dbReference>
<feature type="domain" description="GH26" evidence="9">
    <location>
        <begin position="131"/>
        <end position="489"/>
    </location>
</feature>
<dbReference type="Gene3D" id="3.20.20.80">
    <property type="entry name" value="Glycosidases"/>
    <property type="match status" value="1"/>
</dbReference>
<dbReference type="SUPFAM" id="SSF51445">
    <property type="entry name" value="(Trans)glycosidases"/>
    <property type="match status" value="1"/>
</dbReference>
<proteinExistence type="inferred from homology"/>
<evidence type="ECO:0000256" key="3">
    <source>
        <dbReference type="ARBA" id="ARBA00022729"/>
    </source>
</evidence>
<keyword evidence="5 6" id="KW-0326">Glycosidase</keyword>
<name>A0A919R4Y8_9ACTN</name>
<feature type="active site" description="Nucleophile" evidence="6">
    <location>
        <position position="425"/>
    </location>
</feature>
<dbReference type="Proteomes" id="UP000655287">
    <property type="component" value="Unassembled WGS sequence"/>
</dbReference>
<organism evidence="10 11">
    <name type="scientific">Sphaerisporangium rufum</name>
    <dbReference type="NCBI Taxonomy" id="1381558"/>
    <lineage>
        <taxon>Bacteria</taxon>
        <taxon>Bacillati</taxon>
        <taxon>Actinomycetota</taxon>
        <taxon>Actinomycetes</taxon>
        <taxon>Streptosporangiales</taxon>
        <taxon>Streptosporangiaceae</taxon>
        <taxon>Sphaerisporangium</taxon>
    </lineage>
</organism>
<evidence type="ECO:0000256" key="4">
    <source>
        <dbReference type="ARBA" id="ARBA00022801"/>
    </source>
</evidence>
<evidence type="ECO:0000256" key="7">
    <source>
        <dbReference type="SAM" id="MobiDB-lite"/>
    </source>
</evidence>
<keyword evidence="2" id="KW-0964">Secreted</keyword>
<dbReference type="AlphaFoldDB" id="A0A919R4Y8"/>
<reference evidence="10" key="1">
    <citation type="submission" date="2021-01" db="EMBL/GenBank/DDBJ databases">
        <title>Whole genome shotgun sequence of Sphaerisporangium rufum NBRC 109079.</title>
        <authorList>
            <person name="Komaki H."/>
            <person name="Tamura T."/>
        </authorList>
    </citation>
    <scope>NUCLEOTIDE SEQUENCE</scope>
    <source>
        <strain evidence="10">NBRC 109079</strain>
    </source>
</reference>
<comment type="subcellular location">
    <subcellularLocation>
        <location evidence="1">Secreted</location>
    </subcellularLocation>
</comment>
<protein>
    <recommendedName>
        <fullName evidence="9">GH26 domain-containing protein</fullName>
    </recommendedName>
</protein>
<evidence type="ECO:0000256" key="6">
    <source>
        <dbReference type="PROSITE-ProRule" id="PRU01100"/>
    </source>
</evidence>
<dbReference type="EMBL" id="BOOU01000063">
    <property type="protein sequence ID" value="GII79764.1"/>
    <property type="molecule type" value="Genomic_DNA"/>
</dbReference>
<evidence type="ECO:0000259" key="9">
    <source>
        <dbReference type="PROSITE" id="PS51764"/>
    </source>
</evidence>
<accession>A0A919R4Y8</accession>
<feature type="signal peptide" evidence="8">
    <location>
        <begin position="1"/>
        <end position="22"/>
    </location>
</feature>
<feature type="region of interest" description="Disordered" evidence="7">
    <location>
        <begin position="30"/>
        <end position="56"/>
    </location>
</feature>
<keyword evidence="4 6" id="KW-0378">Hydrolase</keyword>
<dbReference type="InterPro" id="IPR022790">
    <property type="entry name" value="GH26_dom"/>
</dbReference>
<dbReference type="PROSITE" id="PS51764">
    <property type="entry name" value="GH26"/>
    <property type="match status" value="1"/>
</dbReference>
<evidence type="ECO:0000256" key="5">
    <source>
        <dbReference type="ARBA" id="ARBA00023295"/>
    </source>
</evidence>
<dbReference type="RefSeq" id="WP_203989917.1">
    <property type="nucleotide sequence ID" value="NZ_BOOU01000063.1"/>
</dbReference>
<comment type="caution">
    <text evidence="10">The sequence shown here is derived from an EMBL/GenBank/DDBJ whole genome shotgun (WGS) entry which is preliminary data.</text>
</comment>
<dbReference type="GO" id="GO:0005576">
    <property type="term" value="C:extracellular region"/>
    <property type="evidence" value="ECO:0007669"/>
    <property type="project" value="UniProtKB-SubCell"/>
</dbReference>
<feature type="active site" description="Proton donor" evidence="6">
    <location>
        <position position="318"/>
    </location>
</feature>
<comment type="similarity">
    <text evidence="6">Belongs to the glycosyl hydrolase 26 family.</text>
</comment>
<dbReference type="NCBIfam" id="NF033679">
    <property type="entry name" value="DNRLRE_dom"/>
    <property type="match status" value="1"/>
</dbReference>
<dbReference type="Pfam" id="PF24517">
    <property type="entry name" value="CBM96"/>
    <property type="match status" value="1"/>
</dbReference>
<keyword evidence="11" id="KW-1185">Reference proteome</keyword>
<evidence type="ECO:0000256" key="2">
    <source>
        <dbReference type="ARBA" id="ARBA00022525"/>
    </source>
</evidence>
<dbReference type="InterPro" id="IPR055372">
    <property type="entry name" value="CBM96"/>
</dbReference>